<gene>
    <name evidence="2" type="ORF">GCM10009798_39120</name>
</gene>
<comment type="caution">
    <text evidence="2">The sequence shown here is derived from an EMBL/GenBank/DDBJ whole genome shotgun (WGS) entry which is preliminary data.</text>
</comment>
<name>A0ABP5D565_9ACTN</name>
<dbReference type="EMBL" id="BAAAPB010000005">
    <property type="protein sequence ID" value="GAA1974057.1"/>
    <property type="molecule type" value="Genomic_DNA"/>
</dbReference>
<sequence length="60" mass="6332">MTAGSPFSTHDHAPLSGVARRPGRRPRGRERTSNAGSPVAAAVRTSALVRQRIAVLITRG</sequence>
<evidence type="ECO:0000313" key="3">
    <source>
        <dbReference type="Proteomes" id="UP001500571"/>
    </source>
</evidence>
<feature type="region of interest" description="Disordered" evidence="1">
    <location>
        <begin position="1"/>
        <end position="40"/>
    </location>
</feature>
<protein>
    <submittedName>
        <fullName evidence="2">Uncharacterized protein</fullName>
    </submittedName>
</protein>
<accession>A0ABP5D565</accession>
<keyword evidence="3" id="KW-1185">Reference proteome</keyword>
<reference evidence="3" key="1">
    <citation type="journal article" date="2019" name="Int. J. Syst. Evol. Microbiol.">
        <title>The Global Catalogue of Microorganisms (GCM) 10K type strain sequencing project: providing services to taxonomists for standard genome sequencing and annotation.</title>
        <authorList>
            <consortium name="The Broad Institute Genomics Platform"/>
            <consortium name="The Broad Institute Genome Sequencing Center for Infectious Disease"/>
            <person name="Wu L."/>
            <person name="Ma J."/>
        </authorList>
    </citation>
    <scope>NUCLEOTIDE SEQUENCE [LARGE SCALE GENOMIC DNA]</scope>
    <source>
        <strain evidence="3">JCM 15309</strain>
    </source>
</reference>
<evidence type="ECO:0000256" key="1">
    <source>
        <dbReference type="SAM" id="MobiDB-lite"/>
    </source>
</evidence>
<organism evidence="2 3">
    <name type="scientific">Nocardioides panacihumi</name>
    <dbReference type="NCBI Taxonomy" id="400774"/>
    <lineage>
        <taxon>Bacteria</taxon>
        <taxon>Bacillati</taxon>
        <taxon>Actinomycetota</taxon>
        <taxon>Actinomycetes</taxon>
        <taxon>Propionibacteriales</taxon>
        <taxon>Nocardioidaceae</taxon>
        <taxon>Nocardioides</taxon>
    </lineage>
</organism>
<dbReference type="Proteomes" id="UP001500571">
    <property type="component" value="Unassembled WGS sequence"/>
</dbReference>
<proteinExistence type="predicted"/>
<evidence type="ECO:0000313" key="2">
    <source>
        <dbReference type="EMBL" id="GAA1974057.1"/>
    </source>
</evidence>